<proteinExistence type="predicted"/>
<gene>
    <name evidence="1" type="ORF">HNP76_000899</name>
</gene>
<name>A0A7W8G826_9SPIR</name>
<evidence type="ECO:0000313" key="1">
    <source>
        <dbReference type="EMBL" id="MBB5225555.1"/>
    </source>
</evidence>
<dbReference type="Proteomes" id="UP000518887">
    <property type="component" value="Unassembled WGS sequence"/>
</dbReference>
<evidence type="ECO:0000313" key="2">
    <source>
        <dbReference type="Proteomes" id="UP000518887"/>
    </source>
</evidence>
<sequence>MFRKFFLGIFFVFFLFPLYSLGGVLADSSSPLHVVRTEFFDIIFPEECRQSAQKIEAVCDDYYLEITKLLETEPYQRFPVTITRSVESLNAYYAAVPYNRIVLYDTLPEESLDMYENTIQQVFYHELTHAVTYNMKGSVAKALSFISDMMNPAWLSITTFWAEGATVSFESKGKGGRLNDPFFTQLANQSVIENRFPSWRDVTGARDTYPGGTDAYLFGSMFASYLQDKYGMSKYADFWERAGSSLSLSFIAGVFKKTYGFNITDAWKDFEKTLEIESAEKRADLLSKKMSRVTALDAFFDREQGNLKIAYFDTESSSLRLVTIYENGKIKNNRKLLAIKGVNRISFSPDGKKIALSRDVLKKNTKCIIAEYDLVKGRYKEIGTNGRRDGYFRLRDGKEELASVRIEGGLAGGNAAVLLKNDEIPFSPLALSDNLYAAIIKDGLSWKIRLFDGKNVLSDYDFSALLDGQRTKNLILHNLHLLSCDERSVFLSFSWAELGMGAKMLSRSGFIKIDRTSLQATGFLQKENAFAGLIDSIPDFREVNFFEGLDFDSADEESPSFPVYLIAAEYDKKPLYRLEMKTCDFEKVLLPVKLYDFSGANALADKNRASENLEKEQPLNEFEMTAAPEISYNPFSYYKRGIFFPGLGLVPIYNHDFKQDSSTLLGLTFVSTNPWGDKQISFSGGYDFTYGKYGSQIAFTGGNDSFNYSLYGAFVFDKDDFMQTSESLQFAKVLWRGKVSDFSVGMNGLYLYGRQICDDDLEKGRDDSIGKSYDLMTFLQFSNIHKISPAFYDYAGIVLKPFLLNTYRDTEKRFVEDKYLNAGLTAQVKFPLIIPFTFTATLFPTDTYVASGSVRAILFDLEIHRGIPALSLFVQRFLISATYAGKISYIHDEFWDCKRTKEILENAKKEDYSDSIKIAADFLLSPNTGFVANSDFQFSLGYALIYRPNPRLTEKRVAYGITASMTY</sequence>
<organism evidence="1 2">
    <name type="scientific">Treponema ruminis</name>
    <dbReference type="NCBI Taxonomy" id="744515"/>
    <lineage>
        <taxon>Bacteria</taxon>
        <taxon>Pseudomonadati</taxon>
        <taxon>Spirochaetota</taxon>
        <taxon>Spirochaetia</taxon>
        <taxon>Spirochaetales</taxon>
        <taxon>Treponemataceae</taxon>
        <taxon>Treponema</taxon>
    </lineage>
</organism>
<dbReference type="EMBL" id="JACHFQ010000002">
    <property type="protein sequence ID" value="MBB5225555.1"/>
    <property type="molecule type" value="Genomic_DNA"/>
</dbReference>
<dbReference type="RefSeq" id="WP_184657940.1">
    <property type="nucleotide sequence ID" value="NZ_CP031518.1"/>
</dbReference>
<comment type="caution">
    <text evidence="1">The sequence shown here is derived from an EMBL/GenBank/DDBJ whole genome shotgun (WGS) entry which is preliminary data.</text>
</comment>
<protein>
    <submittedName>
        <fullName evidence="1">Uncharacterized protein</fullName>
    </submittedName>
</protein>
<accession>A0A7W8G826</accession>
<reference evidence="1 2" key="1">
    <citation type="submission" date="2020-08" db="EMBL/GenBank/DDBJ databases">
        <title>Genomic Encyclopedia of Type Strains, Phase IV (KMG-IV): sequencing the most valuable type-strain genomes for metagenomic binning, comparative biology and taxonomic classification.</title>
        <authorList>
            <person name="Goeker M."/>
        </authorList>
    </citation>
    <scope>NUCLEOTIDE SEQUENCE [LARGE SCALE GENOMIC DNA]</scope>
    <source>
        <strain evidence="1 2">DSM 103462</strain>
    </source>
</reference>
<dbReference type="AlphaFoldDB" id="A0A7W8G826"/>
<dbReference type="SUPFAM" id="SSF69304">
    <property type="entry name" value="Tricorn protease N-terminal domain"/>
    <property type="match status" value="1"/>
</dbReference>
<keyword evidence="2" id="KW-1185">Reference proteome</keyword>